<feature type="region of interest" description="Disordered" evidence="1">
    <location>
        <begin position="1"/>
        <end position="27"/>
    </location>
</feature>
<dbReference type="AlphaFoldDB" id="A0A7H9BQE0"/>
<evidence type="ECO:0000256" key="1">
    <source>
        <dbReference type="SAM" id="MobiDB-lite"/>
    </source>
</evidence>
<protein>
    <submittedName>
        <fullName evidence="3">DUF2335 domain-containing protein</fullName>
    </submittedName>
</protein>
<evidence type="ECO:0000313" key="4">
    <source>
        <dbReference type="Proteomes" id="UP000509322"/>
    </source>
</evidence>
<dbReference type="RefSeq" id="WP_179921113.1">
    <property type="nucleotide sequence ID" value="NZ_CP058689.1"/>
</dbReference>
<feature type="transmembrane region" description="Helical" evidence="2">
    <location>
        <begin position="138"/>
        <end position="155"/>
    </location>
</feature>
<sequence length="161" mass="17355">MSKPPAKTPATAKNTQPEAGEPTSLEAELDRQIGEIVPQAMRAQVVARVTSVVASEYFSGPIAHPRHLREYEDICPGSADRIITMAEERNRHIMAMERKVLEEDAADQKRGMQYGAGLFCLLIVAAFVTSAMKLHPAVPGLFLGAATLGGIGLFIKGRNGK</sequence>
<organism evidence="3 4">
    <name type="scientific">Paracoccus pantotrophus</name>
    <name type="common">Thiosphaera pantotropha</name>
    <dbReference type="NCBI Taxonomy" id="82367"/>
    <lineage>
        <taxon>Bacteria</taxon>
        <taxon>Pseudomonadati</taxon>
        <taxon>Pseudomonadota</taxon>
        <taxon>Alphaproteobacteria</taxon>
        <taxon>Rhodobacterales</taxon>
        <taxon>Paracoccaceae</taxon>
        <taxon>Paracoccus</taxon>
    </lineage>
</organism>
<feature type="transmembrane region" description="Helical" evidence="2">
    <location>
        <begin position="114"/>
        <end position="132"/>
    </location>
</feature>
<accession>A0A7H9BQE0</accession>
<gene>
    <name evidence="3" type="ORF">HYQ43_04575</name>
</gene>
<keyword evidence="2" id="KW-0472">Membrane</keyword>
<dbReference type="Pfam" id="PF10097">
    <property type="entry name" value="DUF2335"/>
    <property type="match status" value="1"/>
</dbReference>
<keyword evidence="2" id="KW-0812">Transmembrane</keyword>
<name>A0A7H9BQE0_PARPN</name>
<evidence type="ECO:0000256" key="2">
    <source>
        <dbReference type="SAM" id="Phobius"/>
    </source>
</evidence>
<dbReference type="EMBL" id="CP058689">
    <property type="protein sequence ID" value="QLH13560.1"/>
    <property type="molecule type" value="Genomic_DNA"/>
</dbReference>
<keyword evidence="2" id="KW-1133">Transmembrane helix</keyword>
<proteinExistence type="predicted"/>
<reference evidence="3 4" key="1">
    <citation type="submission" date="2020-07" db="EMBL/GenBank/DDBJ databases">
        <title>The complete genome of Paracoccus pantotrophus ACCC 10489.</title>
        <authorList>
            <person name="Si Y."/>
        </authorList>
    </citation>
    <scope>NUCLEOTIDE SEQUENCE [LARGE SCALE GENOMIC DNA]</scope>
    <source>
        <strain evidence="3 4">ACCC10489</strain>
    </source>
</reference>
<dbReference type="Proteomes" id="UP000509322">
    <property type="component" value="Chromosome 1"/>
</dbReference>
<evidence type="ECO:0000313" key="3">
    <source>
        <dbReference type="EMBL" id="QLH13560.1"/>
    </source>
</evidence>
<dbReference type="InterPro" id="IPR019284">
    <property type="entry name" value="RP532"/>
</dbReference>